<dbReference type="RefSeq" id="WP_343886740.1">
    <property type="nucleotide sequence ID" value="NZ_BAAAKI010000024.1"/>
</dbReference>
<dbReference type="PROSITE" id="PS50005">
    <property type="entry name" value="TPR"/>
    <property type="match status" value="1"/>
</dbReference>
<dbReference type="EMBL" id="JBHSUA010000025">
    <property type="protein sequence ID" value="MFC6397926.1"/>
    <property type="molecule type" value="Genomic_DNA"/>
</dbReference>
<dbReference type="PANTHER" id="PTHR43685:SF2">
    <property type="entry name" value="GLYCOSYLTRANSFERASE 2-LIKE DOMAIN-CONTAINING PROTEIN"/>
    <property type="match status" value="1"/>
</dbReference>
<accession>A0ABW1X438</accession>
<comment type="caution">
    <text evidence="3">The sequence shown here is derived from an EMBL/GenBank/DDBJ whole genome shotgun (WGS) entry which is preliminary data.</text>
</comment>
<reference evidence="4" key="1">
    <citation type="journal article" date="2019" name="Int. J. Syst. Evol. Microbiol.">
        <title>The Global Catalogue of Microorganisms (GCM) 10K type strain sequencing project: providing services to taxonomists for standard genome sequencing and annotation.</title>
        <authorList>
            <consortium name="The Broad Institute Genomics Platform"/>
            <consortium name="The Broad Institute Genome Sequencing Center for Infectious Disease"/>
            <person name="Wu L."/>
            <person name="Ma J."/>
        </authorList>
    </citation>
    <scope>NUCLEOTIDE SEQUENCE [LARGE SCALE GENOMIC DNA]</scope>
    <source>
        <strain evidence="4">CGMCC 1.15277</strain>
    </source>
</reference>
<dbReference type="SUPFAM" id="SSF53448">
    <property type="entry name" value="Nucleotide-diphospho-sugar transferases"/>
    <property type="match status" value="1"/>
</dbReference>
<dbReference type="InterPro" id="IPR050834">
    <property type="entry name" value="Glycosyltransf_2"/>
</dbReference>
<dbReference type="InterPro" id="IPR019734">
    <property type="entry name" value="TPR_rpt"/>
</dbReference>
<feature type="repeat" description="TPR" evidence="1">
    <location>
        <begin position="252"/>
        <end position="285"/>
    </location>
</feature>
<evidence type="ECO:0000313" key="4">
    <source>
        <dbReference type="Proteomes" id="UP001596266"/>
    </source>
</evidence>
<keyword evidence="1" id="KW-0802">TPR repeat</keyword>
<organism evidence="3 4">
    <name type="scientific">Luteococcus sanguinis</name>
    <dbReference type="NCBI Taxonomy" id="174038"/>
    <lineage>
        <taxon>Bacteria</taxon>
        <taxon>Bacillati</taxon>
        <taxon>Actinomycetota</taxon>
        <taxon>Actinomycetes</taxon>
        <taxon>Propionibacteriales</taxon>
        <taxon>Propionibacteriaceae</taxon>
        <taxon>Luteococcus</taxon>
    </lineage>
</organism>
<dbReference type="InterPro" id="IPR001173">
    <property type="entry name" value="Glyco_trans_2-like"/>
</dbReference>
<dbReference type="Proteomes" id="UP001596266">
    <property type="component" value="Unassembled WGS sequence"/>
</dbReference>
<evidence type="ECO:0000313" key="3">
    <source>
        <dbReference type="EMBL" id="MFC6397926.1"/>
    </source>
</evidence>
<evidence type="ECO:0000256" key="1">
    <source>
        <dbReference type="PROSITE-ProRule" id="PRU00339"/>
    </source>
</evidence>
<feature type="domain" description="Glycosyltransferase 2-like" evidence="2">
    <location>
        <begin position="7"/>
        <end position="130"/>
    </location>
</feature>
<name>A0ABW1X438_9ACTN</name>
<dbReference type="Pfam" id="PF00535">
    <property type="entry name" value="Glycos_transf_2"/>
    <property type="match status" value="1"/>
</dbReference>
<proteinExistence type="predicted"/>
<keyword evidence="4" id="KW-1185">Reference proteome</keyword>
<protein>
    <submittedName>
        <fullName evidence="3">Glycosyltransferase family 2 protein</fullName>
    </submittedName>
</protein>
<evidence type="ECO:0000259" key="2">
    <source>
        <dbReference type="Pfam" id="PF00535"/>
    </source>
</evidence>
<dbReference type="Gene3D" id="3.90.550.10">
    <property type="entry name" value="Spore Coat Polysaccharide Biosynthesis Protein SpsA, Chain A"/>
    <property type="match status" value="1"/>
</dbReference>
<gene>
    <name evidence="3" type="ORF">ACFP57_13165</name>
</gene>
<dbReference type="PANTHER" id="PTHR43685">
    <property type="entry name" value="GLYCOSYLTRANSFERASE"/>
    <property type="match status" value="1"/>
</dbReference>
<dbReference type="InterPro" id="IPR029044">
    <property type="entry name" value="Nucleotide-diphossugar_trans"/>
</dbReference>
<sequence length="323" mass="36184">MNQPLISVITPARNAEKYLGSCLDGVRAQTWENVEHVVVNDGSTDRTGALLDLYADELTVVHSTGEGVSAARNRAVAASRGEYIALCDADDVLLPRHLETAMAKLSQGDRAFVTCDAYLLTTGGFDPKRTVLPWGSVPGKLHRLGILEANFVSIFTVMPRAMWDELGGMSTSLRYNEDWDLWMRAIHAGWEMRIQAKPEAMYRWTPGSAMTNVDKVIEAEDRMMETFLAEHADTLQPDELDYVNRRIKDGNPRVVARRGDDALREGDYATARESFNEAALLLPHDRKVQAKAASMRLVPPTARLWQRRLLHADRATGRDVHER</sequence>